<dbReference type="PANTHER" id="PTHR31418">
    <property type="entry name" value="FATTY-ACID AND RETINOL-BINDING PROTEIN 1"/>
    <property type="match status" value="1"/>
</dbReference>
<dbReference type="GO" id="GO:0008289">
    <property type="term" value="F:lipid binding"/>
    <property type="evidence" value="ECO:0007669"/>
    <property type="project" value="UniProtKB-KW"/>
</dbReference>
<keyword evidence="7" id="KW-0446">Lipid-binding</keyword>
<dbReference type="Proteomes" id="UP001432027">
    <property type="component" value="Unassembled WGS sequence"/>
</dbReference>
<sequence length="231" mass="26163">FLLLLVLFSWIPACKPLELSVEQQARFRRIFGDDVNITAVLAILADEAAMVGETAEKRLSNCFSNSDDDELVTPLHVTDAMEEIKAKSENVHFNSTKEVLEVIKKELPKTYVVFLKLFKNDLNSYDQLIAQLDDDSARFLRNLKTTVLETVVNWSGMKDYPKYIPLLGRAITKVLNGINSLSTRSMVNFEKAVCVRSLYRILNLEGRASLIRLRITLLVAQGGRMEPINIE</sequence>
<name>A0AAV5TU10_9BILA</name>
<dbReference type="InterPro" id="IPR008632">
    <property type="entry name" value="Gp-FAR-1"/>
</dbReference>
<keyword evidence="10" id="KW-1185">Reference proteome</keyword>
<dbReference type="GO" id="GO:0005576">
    <property type="term" value="C:extracellular region"/>
    <property type="evidence" value="ECO:0007669"/>
    <property type="project" value="UniProtKB-SubCell"/>
</dbReference>
<comment type="subcellular location">
    <subcellularLocation>
        <location evidence="1">Secreted</location>
    </subcellularLocation>
</comment>
<comment type="caution">
    <text evidence="9">The sequence shown here is derived from an EMBL/GenBank/DDBJ whole genome shotgun (WGS) entry which is preliminary data.</text>
</comment>
<evidence type="ECO:0000256" key="4">
    <source>
        <dbReference type="ARBA" id="ARBA00022525"/>
    </source>
</evidence>
<feature type="chain" id="PRO_5043450638" description="Fatty-acid and retinol-binding protein 1" evidence="8">
    <location>
        <begin position="17"/>
        <end position="231"/>
    </location>
</feature>
<evidence type="ECO:0000256" key="5">
    <source>
        <dbReference type="ARBA" id="ARBA00022729"/>
    </source>
</evidence>
<organism evidence="9 10">
    <name type="scientific">Pristionchus entomophagus</name>
    <dbReference type="NCBI Taxonomy" id="358040"/>
    <lineage>
        <taxon>Eukaryota</taxon>
        <taxon>Metazoa</taxon>
        <taxon>Ecdysozoa</taxon>
        <taxon>Nematoda</taxon>
        <taxon>Chromadorea</taxon>
        <taxon>Rhabditida</taxon>
        <taxon>Rhabditina</taxon>
        <taxon>Diplogasteromorpha</taxon>
        <taxon>Diplogasteroidea</taxon>
        <taxon>Neodiplogasteridae</taxon>
        <taxon>Pristionchus</taxon>
    </lineage>
</organism>
<dbReference type="EMBL" id="BTSX01000005">
    <property type="protein sequence ID" value="GMS97978.1"/>
    <property type="molecule type" value="Genomic_DNA"/>
</dbReference>
<evidence type="ECO:0000256" key="3">
    <source>
        <dbReference type="ARBA" id="ARBA00017453"/>
    </source>
</evidence>
<evidence type="ECO:0000313" key="9">
    <source>
        <dbReference type="EMBL" id="GMS97978.1"/>
    </source>
</evidence>
<evidence type="ECO:0000313" key="10">
    <source>
        <dbReference type="Proteomes" id="UP001432027"/>
    </source>
</evidence>
<evidence type="ECO:0000256" key="6">
    <source>
        <dbReference type="ARBA" id="ARBA00023054"/>
    </source>
</evidence>
<protein>
    <recommendedName>
        <fullName evidence="3">Fatty-acid and retinol-binding protein 1</fullName>
    </recommendedName>
</protein>
<dbReference type="PANTHER" id="PTHR31418:SF7">
    <property type="entry name" value="FATTY-ACID AND RETINOL-BINDING PROTEIN 1"/>
    <property type="match status" value="1"/>
</dbReference>
<keyword evidence="5 8" id="KW-0732">Signal</keyword>
<gene>
    <name evidence="9" type="ORF">PENTCL1PPCAC_20153</name>
</gene>
<keyword evidence="4" id="KW-0964">Secreted</keyword>
<keyword evidence="6" id="KW-0175">Coiled coil</keyword>
<feature type="non-terminal residue" evidence="9">
    <location>
        <position position="1"/>
    </location>
</feature>
<comment type="similarity">
    <text evidence="2">Belongs to the fatty-acid and retinol-binding protein (FARBP) family.</text>
</comment>
<proteinExistence type="inferred from homology"/>
<dbReference type="AlphaFoldDB" id="A0AAV5TU10"/>
<feature type="signal peptide" evidence="8">
    <location>
        <begin position="1"/>
        <end position="16"/>
    </location>
</feature>
<accession>A0AAV5TU10</accession>
<reference evidence="9" key="1">
    <citation type="submission" date="2023-10" db="EMBL/GenBank/DDBJ databases">
        <title>Genome assembly of Pristionchus species.</title>
        <authorList>
            <person name="Yoshida K."/>
            <person name="Sommer R.J."/>
        </authorList>
    </citation>
    <scope>NUCLEOTIDE SEQUENCE</scope>
    <source>
        <strain evidence="9">RS0144</strain>
    </source>
</reference>
<evidence type="ECO:0000256" key="7">
    <source>
        <dbReference type="ARBA" id="ARBA00023121"/>
    </source>
</evidence>
<evidence type="ECO:0000256" key="2">
    <source>
        <dbReference type="ARBA" id="ARBA00006648"/>
    </source>
</evidence>
<evidence type="ECO:0000256" key="8">
    <source>
        <dbReference type="SAM" id="SignalP"/>
    </source>
</evidence>
<evidence type="ECO:0000256" key="1">
    <source>
        <dbReference type="ARBA" id="ARBA00004613"/>
    </source>
</evidence>